<dbReference type="AlphaFoldDB" id="A0A5D4NKL4"/>
<evidence type="ECO:0000313" key="2">
    <source>
        <dbReference type="EMBL" id="TYS14304.1"/>
    </source>
</evidence>
<reference evidence="2 3" key="1">
    <citation type="submission" date="2019-08" db="EMBL/GenBank/DDBJ databases">
        <title>Bacillus genomes from the desert of Cuatro Cienegas, Coahuila.</title>
        <authorList>
            <person name="Olmedo-Alvarez G."/>
        </authorList>
    </citation>
    <scope>NUCLEOTIDE SEQUENCE [LARGE SCALE GENOMIC DNA]</scope>
    <source>
        <strain evidence="2 3">CH34_1T</strain>
    </source>
</reference>
<dbReference type="Pfam" id="PF01381">
    <property type="entry name" value="HTH_3"/>
    <property type="match status" value="1"/>
</dbReference>
<dbReference type="OrthoDB" id="2361665at2"/>
<dbReference type="GO" id="GO:0003677">
    <property type="term" value="F:DNA binding"/>
    <property type="evidence" value="ECO:0007669"/>
    <property type="project" value="InterPro"/>
</dbReference>
<dbReference type="Gene3D" id="1.10.260.40">
    <property type="entry name" value="lambda repressor-like DNA-binding domains"/>
    <property type="match status" value="1"/>
</dbReference>
<proteinExistence type="predicted"/>
<dbReference type="PROSITE" id="PS50943">
    <property type="entry name" value="HTH_CROC1"/>
    <property type="match status" value="1"/>
</dbReference>
<dbReference type="SUPFAM" id="SSF47413">
    <property type="entry name" value="lambda repressor-like DNA-binding domains"/>
    <property type="match status" value="1"/>
</dbReference>
<dbReference type="SMART" id="SM00530">
    <property type="entry name" value="HTH_XRE"/>
    <property type="match status" value="1"/>
</dbReference>
<gene>
    <name evidence="2" type="ORF">FZC78_19320</name>
</gene>
<comment type="caution">
    <text evidence="2">The sequence shown here is derived from an EMBL/GenBank/DDBJ whole genome shotgun (WGS) entry which is preliminary data.</text>
</comment>
<feature type="domain" description="HTH cro/C1-type" evidence="1">
    <location>
        <begin position="9"/>
        <end position="64"/>
    </location>
</feature>
<protein>
    <submittedName>
        <fullName evidence="2">Helix-turn-helix transcriptional regulator</fullName>
    </submittedName>
</protein>
<dbReference type="CDD" id="cd00093">
    <property type="entry name" value="HTH_XRE"/>
    <property type="match status" value="1"/>
</dbReference>
<name>A0A5D4NKL4_9BACI</name>
<accession>A0A5D4NKL4</accession>
<sequence>MSLELGKKIRSLREARGITATFIAKKLGYKYVSSYTRLENGDSNISLEQAKKIADILNVDINDFFYKENLRESHKEDSA</sequence>
<organism evidence="2 3">
    <name type="scientific">Rossellomorea vietnamensis</name>
    <dbReference type="NCBI Taxonomy" id="218284"/>
    <lineage>
        <taxon>Bacteria</taxon>
        <taxon>Bacillati</taxon>
        <taxon>Bacillota</taxon>
        <taxon>Bacilli</taxon>
        <taxon>Bacillales</taxon>
        <taxon>Bacillaceae</taxon>
        <taxon>Rossellomorea</taxon>
    </lineage>
</organism>
<dbReference type="InterPro" id="IPR010982">
    <property type="entry name" value="Lambda_DNA-bd_dom_sf"/>
</dbReference>
<evidence type="ECO:0000313" key="3">
    <source>
        <dbReference type="Proteomes" id="UP000322267"/>
    </source>
</evidence>
<evidence type="ECO:0000259" key="1">
    <source>
        <dbReference type="PROSITE" id="PS50943"/>
    </source>
</evidence>
<dbReference type="Proteomes" id="UP000322267">
    <property type="component" value="Unassembled WGS sequence"/>
</dbReference>
<dbReference type="InterPro" id="IPR001387">
    <property type="entry name" value="Cro/C1-type_HTH"/>
</dbReference>
<dbReference type="EMBL" id="VTEI01000014">
    <property type="protein sequence ID" value="TYS14304.1"/>
    <property type="molecule type" value="Genomic_DNA"/>
</dbReference>